<dbReference type="InterPro" id="IPR013762">
    <property type="entry name" value="Integrase-like_cat_sf"/>
</dbReference>
<feature type="region of interest" description="Disordered" evidence="2">
    <location>
        <begin position="170"/>
        <end position="197"/>
    </location>
</feature>
<accession>A0A5J4VH09</accession>
<feature type="compositionally biased region" description="Polar residues" evidence="2">
    <location>
        <begin position="223"/>
        <end position="236"/>
    </location>
</feature>
<dbReference type="GO" id="GO:0015074">
    <property type="term" value="P:DNA integration"/>
    <property type="evidence" value="ECO:0007669"/>
    <property type="project" value="InterPro"/>
</dbReference>
<evidence type="ECO:0000313" key="4">
    <source>
        <dbReference type="Proteomes" id="UP000324800"/>
    </source>
</evidence>
<dbReference type="AlphaFoldDB" id="A0A5J4VH09"/>
<feature type="compositionally biased region" description="Polar residues" evidence="2">
    <location>
        <begin position="249"/>
        <end position="268"/>
    </location>
</feature>
<feature type="region of interest" description="Disordered" evidence="2">
    <location>
        <begin position="223"/>
        <end position="268"/>
    </location>
</feature>
<dbReference type="Proteomes" id="UP000324800">
    <property type="component" value="Unassembled WGS sequence"/>
</dbReference>
<evidence type="ECO:0000256" key="2">
    <source>
        <dbReference type="SAM" id="MobiDB-lite"/>
    </source>
</evidence>
<organism evidence="3 4">
    <name type="scientific">Streblomastix strix</name>
    <dbReference type="NCBI Taxonomy" id="222440"/>
    <lineage>
        <taxon>Eukaryota</taxon>
        <taxon>Metamonada</taxon>
        <taxon>Preaxostyla</taxon>
        <taxon>Oxymonadida</taxon>
        <taxon>Streblomastigidae</taxon>
        <taxon>Streblomastix</taxon>
    </lineage>
</organism>
<dbReference type="GO" id="GO:0003677">
    <property type="term" value="F:DNA binding"/>
    <property type="evidence" value="ECO:0007669"/>
    <property type="project" value="InterPro"/>
</dbReference>
<dbReference type="GO" id="GO:0006310">
    <property type="term" value="P:DNA recombination"/>
    <property type="evidence" value="ECO:0007669"/>
    <property type="project" value="UniProtKB-KW"/>
</dbReference>
<keyword evidence="1" id="KW-0233">DNA recombination</keyword>
<reference evidence="3 4" key="1">
    <citation type="submission" date="2019-03" db="EMBL/GenBank/DDBJ databases">
        <title>Single cell metagenomics reveals metabolic interactions within the superorganism composed of flagellate Streblomastix strix and complex community of Bacteroidetes bacteria on its surface.</title>
        <authorList>
            <person name="Treitli S.C."/>
            <person name="Kolisko M."/>
            <person name="Husnik F."/>
            <person name="Keeling P."/>
            <person name="Hampl V."/>
        </authorList>
    </citation>
    <scope>NUCLEOTIDE SEQUENCE [LARGE SCALE GENOMIC DNA]</scope>
    <source>
        <strain evidence="3">ST1C</strain>
    </source>
</reference>
<dbReference type="EMBL" id="SNRW01007135">
    <property type="protein sequence ID" value="KAA6381775.1"/>
    <property type="molecule type" value="Genomic_DNA"/>
</dbReference>
<evidence type="ECO:0000256" key="1">
    <source>
        <dbReference type="ARBA" id="ARBA00023172"/>
    </source>
</evidence>
<dbReference type="SUPFAM" id="SSF56349">
    <property type="entry name" value="DNA breaking-rejoining enzymes"/>
    <property type="match status" value="1"/>
</dbReference>
<evidence type="ECO:0000313" key="3">
    <source>
        <dbReference type="EMBL" id="KAA6381775.1"/>
    </source>
</evidence>
<sequence>MEEMASIDISISIIDDQEQRAAVCIPPKQSVQREWYDVRKTDVPKVCPTEIFFVWLTRLREHFKQSPTNFILLFWTENWKRADQRYTNTRLERLVQTLGVQNATANSIRHASSTELAAQGFDGRTINCFKHHTQDSKMIKKFYVFVVNKEQDSIASALVKNHNMKQATQIISKQRGDARVSDGDGLQQSPQGDDLQLTPQETLASPLSIPIILTQPIVEAQSPNDYESTKVQNSQIQKDDQNTEPQEEALNSNMTIDSDRTTTAGAQK</sequence>
<evidence type="ECO:0008006" key="5">
    <source>
        <dbReference type="Google" id="ProtNLM"/>
    </source>
</evidence>
<feature type="compositionally biased region" description="Polar residues" evidence="2">
    <location>
        <begin position="186"/>
        <end position="197"/>
    </location>
</feature>
<dbReference type="Gene3D" id="1.10.443.10">
    <property type="entry name" value="Intergrase catalytic core"/>
    <property type="match status" value="1"/>
</dbReference>
<proteinExistence type="predicted"/>
<name>A0A5J4VH09_9EUKA</name>
<gene>
    <name evidence="3" type="ORF">EZS28_022699</name>
</gene>
<protein>
    <recommendedName>
        <fullName evidence="5">Tyr recombinase domain-containing protein</fullName>
    </recommendedName>
</protein>
<dbReference type="InterPro" id="IPR011010">
    <property type="entry name" value="DNA_brk_join_enz"/>
</dbReference>
<comment type="caution">
    <text evidence="3">The sequence shown here is derived from an EMBL/GenBank/DDBJ whole genome shotgun (WGS) entry which is preliminary data.</text>
</comment>